<dbReference type="PRINTS" id="PR00053">
    <property type="entry name" value="FORKHEAD"/>
</dbReference>
<evidence type="ECO:0000256" key="2">
    <source>
        <dbReference type="SAM" id="MobiDB-lite"/>
    </source>
</evidence>
<dbReference type="Proteomes" id="UP001159363">
    <property type="component" value="Chromosome 13"/>
</dbReference>
<organism evidence="3 4">
    <name type="scientific">Dryococelus australis</name>
    <dbReference type="NCBI Taxonomy" id="614101"/>
    <lineage>
        <taxon>Eukaryota</taxon>
        <taxon>Metazoa</taxon>
        <taxon>Ecdysozoa</taxon>
        <taxon>Arthropoda</taxon>
        <taxon>Hexapoda</taxon>
        <taxon>Insecta</taxon>
        <taxon>Pterygota</taxon>
        <taxon>Neoptera</taxon>
        <taxon>Polyneoptera</taxon>
        <taxon>Phasmatodea</taxon>
        <taxon>Verophasmatodea</taxon>
        <taxon>Anareolatae</taxon>
        <taxon>Phasmatidae</taxon>
        <taxon>Eurycanthinae</taxon>
        <taxon>Dryococelus</taxon>
    </lineage>
</organism>
<feature type="compositionally biased region" description="Basic and acidic residues" evidence="2">
    <location>
        <begin position="12"/>
        <end position="25"/>
    </location>
</feature>
<keyword evidence="1" id="KW-0238">DNA-binding</keyword>
<sequence>MIGPKLENCMANEEKSSKLDDDKNDDVLGKRKFLNVNDNVENSKISPSKRLCFDRDSKHTKPGSASKTLEIIVVNGTWETSRQVPSVIAEMHTVKLNNVEDSAAPSEKSVMNCNEISSQEISHGNVHCNVNDEYINNKDDINTSSDDNKSLSWLINFKVDTLFRNVESQGFGDEDFCAGNVALTSITSSQKKQSCVTTPKNTKVVFQSSKDQPNPEPVVSQSFTDVREKKPPFTYTELIEQALDEKGELTVSEIYQWIS</sequence>
<dbReference type="Gene3D" id="1.10.10.10">
    <property type="entry name" value="Winged helix-like DNA-binding domain superfamily/Winged helix DNA-binding domain"/>
    <property type="match status" value="1"/>
</dbReference>
<evidence type="ECO:0000313" key="4">
    <source>
        <dbReference type="Proteomes" id="UP001159363"/>
    </source>
</evidence>
<dbReference type="InterPro" id="IPR036388">
    <property type="entry name" value="WH-like_DNA-bd_sf"/>
</dbReference>
<proteinExistence type="predicted"/>
<feature type="region of interest" description="Disordered" evidence="2">
    <location>
        <begin position="1"/>
        <end position="25"/>
    </location>
</feature>
<gene>
    <name evidence="3" type="ORF">PR048_030103</name>
</gene>
<dbReference type="InterPro" id="IPR001766">
    <property type="entry name" value="Fork_head_dom"/>
</dbReference>
<evidence type="ECO:0000313" key="3">
    <source>
        <dbReference type="EMBL" id="KAJ8868565.1"/>
    </source>
</evidence>
<name>A0ABQ9G802_9NEOP</name>
<dbReference type="EMBL" id="JARBHB010000014">
    <property type="protein sequence ID" value="KAJ8868565.1"/>
    <property type="molecule type" value="Genomic_DNA"/>
</dbReference>
<evidence type="ECO:0000256" key="1">
    <source>
        <dbReference type="ARBA" id="ARBA00023125"/>
    </source>
</evidence>
<protein>
    <submittedName>
        <fullName evidence="3">Uncharacterized protein</fullName>
    </submittedName>
</protein>
<accession>A0ABQ9G802</accession>
<reference evidence="3 4" key="1">
    <citation type="submission" date="2023-02" db="EMBL/GenBank/DDBJ databases">
        <title>LHISI_Scaffold_Assembly.</title>
        <authorList>
            <person name="Stuart O.P."/>
            <person name="Cleave R."/>
            <person name="Magrath M.J.L."/>
            <person name="Mikheyev A.S."/>
        </authorList>
    </citation>
    <scope>NUCLEOTIDE SEQUENCE [LARGE SCALE GENOMIC DNA]</scope>
    <source>
        <strain evidence="3">Daus_M_001</strain>
        <tissue evidence="3">Leg muscle</tissue>
    </source>
</reference>
<keyword evidence="4" id="KW-1185">Reference proteome</keyword>
<comment type="caution">
    <text evidence="3">The sequence shown here is derived from an EMBL/GenBank/DDBJ whole genome shotgun (WGS) entry which is preliminary data.</text>
</comment>